<comment type="caution">
    <text evidence="2">The sequence shown here is derived from an EMBL/GenBank/DDBJ whole genome shotgun (WGS) entry which is preliminary data.</text>
</comment>
<reference evidence="2" key="1">
    <citation type="submission" date="2022-07" db="EMBL/GenBank/DDBJ databases">
        <title>Genome Sequence of Leucocoprinus birnbaumii.</title>
        <authorList>
            <person name="Buettner E."/>
        </authorList>
    </citation>
    <scope>NUCLEOTIDE SEQUENCE</scope>
    <source>
        <strain evidence="2">VT141</strain>
    </source>
</reference>
<dbReference type="EMBL" id="JANIEX010000585">
    <property type="protein sequence ID" value="KAJ3565281.1"/>
    <property type="molecule type" value="Genomic_DNA"/>
</dbReference>
<evidence type="ECO:0000313" key="2">
    <source>
        <dbReference type="EMBL" id="KAJ3565281.1"/>
    </source>
</evidence>
<accession>A0AAD5VNQ8</accession>
<organism evidence="2 3">
    <name type="scientific">Leucocoprinus birnbaumii</name>
    <dbReference type="NCBI Taxonomy" id="56174"/>
    <lineage>
        <taxon>Eukaryota</taxon>
        <taxon>Fungi</taxon>
        <taxon>Dikarya</taxon>
        <taxon>Basidiomycota</taxon>
        <taxon>Agaricomycotina</taxon>
        <taxon>Agaricomycetes</taxon>
        <taxon>Agaricomycetidae</taxon>
        <taxon>Agaricales</taxon>
        <taxon>Agaricineae</taxon>
        <taxon>Agaricaceae</taxon>
        <taxon>Leucocoprinus</taxon>
    </lineage>
</organism>
<evidence type="ECO:0000313" key="3">
    <source>
        <dbReference type="Proteomes" id="UP001213000"/>
    </source>
</evidence>
<dbReference type="PANTHER" id="PTHR34862:SF1">
    <property type="entry name" value="SPARK DOMAIN-CONTAINING PROTEIN"/>
    <property type="match status" value="1"/>
</dbReference>
<feature type="signal peptide" evidence="1">
    <location>
        <begin position="1"/>
        <end position="16"/>
    </location>
</feature>
<proteinExistence type="predicted"/>
<dbReference type="PROSITE" id="PS51257">
    <property type="entry name" value="PROKAR_LIPOPROTEIN"/>
    <property type="match status" value="1"/>
</dbReference>
<keyword evidence="1" id="KW-0732">Signal</keyword>
<sequence>MFRTVTIFALAGLASAQLQLSQSCMNAFTGIIGNSDANACLNPTALLPLATSNDTSIVGPITNWTQSVCSASPCSNQTLSTIVSSIVNGCQAEIAGISGSSVDPTTLASQITPLVQQYYPTVRQIVCLSDNNNNCLVSTLTNLQAITGPLSLSNIASAVMLGNVPSIPNNITCSDCTKAAYNILRTNVPSIVSDASGDLQQTCGANFTDGVTPAGITDNAADTTGSSGQGNGAMTLVSSGLGVSALTVLSAVFALL</sequence>
<dbReference type="PANTHER" id="PTHR34862">
    <property type="entry name" value="SPARK DOMAIN-CONTAINING PROTEIN"/>
    <property type="match status" value="1"/>
</dbReference>
<dbReference type="Proteomes" id="UP001213000">
    <property type="component" value="Unassembled WGS sequence"/>
</dbReference>
<protein>
    <recommendedName>
        <fullName evidence="4">Secreted protein</fullName>
    </recommendedName>
</protein>
<dbReference type="AlphaFoldDB" id="A0AAD5VNQ8"/>
<name>A0AAD5VNQ8_9AGAR</name>
<evidence type="ECO:0008006" key="4">
    <source>
        <dbReference type="Google" id="ProtNLM"/>
    </source>
</evidence>
<gene>
    <name evidence="2" type="ORF">NP233_g7730</name>
</gene>
<evidence type="ECO:0000256" key="1">
    <source>
        <dbReference type="SAM" id="SignalP"/>
    </source>
</evidence>
<feature type="chain" id="PRO_5042175308" description="Secreted protein" evidence="1">
    <location>
        <begin position="17"/>
        <end position="256"/>
    </location>
</feature>
<keyword evidence="3" id="KW-1185">Reference proteome</keyword>